<accession>M5Q1K3</accession>
<gene>
    <name evidence="1" type="ORF">PCS_02640</name>
</gene>
<dbReference type="RefSeq" id="WP_005987901.1">
    <property type="nucleotide sequence ID" value="NZ_AOSV01000029.1"/>
</dbReference>
<organism evidence="1 2">
    <name type="scientific">Desulfocurvibacter africanus PCS</name>
    <dbReference type="NCBI Taxonomy" id="1262666"/>
    <lineage>
        <taxon>Bacteria</taxon>
        <taxon>Pseudomonadati</taxon>
        <taxon>Thermodesulfobacteriota</taxon>
        <taxon>Desulfovibrionia</taxon>
        <taxon>Desulfovibrionales</taxon>
        <taxon>Desulfovibrionaceae</taxon>
        <taxon>Desulfocurvibacter</taxon>
    </lineage>
</organism>
<name>M5Q1K3_DESAF</name>
<comment type="caution">
    <text evidence="1">The sequence shown here is derived from an EMBL/GenBank/DDBJ whole genome shotgun (WGS) entry which is preliminary data.</text>
</comment>
<dbReference type="AlphaFoldDB" id="M5Q1K3"/>
<sequence length="83" mass="8802">MKMDLKSFAIGLLVASLAFMLLAWGGSKNGRYAVAVGQYGGSSSVYILDTQTGETKTFSGRQVGTFSFVNESLTLTPLSIEGQ</sequence>
<protein>
    <submittedName>
        <fullName evidence="1">Uncharacterized protein</fullName>
    </submittedName>
</protein>
<proteinExistence type="predicted"/>
<evidence type="ECO:0000313" key="1">
    <source>
        <dbReference type="EMBL" id="EMG36628.1"/>
    </source>
</evidence>
<dbReference type="EMBL" id="AOSV01000029">
    <property type="protein sequence ID" value="EMG36628.1"/>
    <property type="molecule type" value="Genomic_DNA"/>
</dbReference>
<reference evidence="1 2" key="1">
    <citation type="journal article" date="2013" name="Genome Announc.">
        <title>Draft Genome Sequence for Desulfovibrio africanus Strain PCS.</title>
        <authorList>
            <person name="Brown S.D."/>
            <person name="Utturkar S.M."/>
            <person name="Arkin A.P."/>
            <person name="Deutschbauer A.M."/>
            <person name="Elias D.A."/>
            <person name="Hazen T.C."/>
            <person name="Chakraborty R."/>
        </authorList>
    </citation>
    <scope>NUCLEOTIDE SEQUENCE [LARGE SCALE GENOMIC DNA]</scope>
    <source>
        <strain evidence="1 2">PCS</strain>
    </source>
</reference>
<evidence type="ECO:0000313" key="2">
    <source>
        <dbReference type="Proteomes" id="UP000011922"/>
    </source>
</evidence>
<dbReference type="Proteomes" id="UP000011922">
    <property type="component" value="Unassembled WGS sequence"/>
</dbReference>